<name>A0A6G4XM09_9ACTN</name>
<accession>A0A6G4XM09</accession>
<keyword evidence="1" id="KW-1133">Transmembrane helix</keyword>
<feature type="transmembrane region" description="Helical" evidence="1">
    <location>
        <begin position="49"/>
        <end position="72"/>
    </location>
</feature>
<evidence type="ECO:0008006" key="4">
    <source>
        <dbReference type="Google" id="ProtNLM"/>
    </source>
</evidence>
<keyword evidence="3" id="KW-1185">Reference proteome</keyword>
<keyword evidence="1" id="KW-0472">Membrane</keyword>
<dbReference type="AlphaFoldDB" id="A0A6G4XM09"/>
<evidence type="ECO:0000313" key="3">
    <source>
        <dbReference type="Proteomes" id="UP000481109"/>
    </source>
</evidence>
<proteinExistence type="predicted"/>
<organism evidence="2 3">
    <name type="scientific">Streptomyces mesophilus</name>
    <dbReference type="NCBI Taxonomy" id="1775132"/>
    <lineage>
        <taxon>Bacteria</taxon>
        <taxon>Bacillati</taxon>
        <taxon>Actinomycetota</taxon>
        <taxon>Actinomycetes</taxon>
        <taxon>Kitasatosporales</taxon>
        <taxon>Streptomycetaceae</taxon>
        <taxon>Streptomyces</taxon>
    </lineage>
</organism>
<dbReference type="EMBL" id="JAAKZW010000093">
    <property type="protein sequence ID" value="NGO78222.1"/>
    <property type="molecule type" value="Genomic_DNA"/>
</dbReference>
<evidence type="ECO:0000313" key="2">
    <source>
        <dbReference type="EMBL" id="NGO78222.1"/>
    </source>
</evidence>
<feature type="transmembrane region" description="Helical" evidence="1">
    <location>
        <begin position="79"/>
        <end position="99"/>
    </location>
</feature>
<dbReference type="Proteomes" id="UP000481109">
    <property type="component" value="Unassembled WGS sequence"/>
</dbReference>
<dbReference type="RefSeq" id="WP_165333672.1">
    <property type="nucleotide sequence ID" value="NZ_JAAKZW010000093.1"/>
</dbReference>
<reference evidence="2 3" key="1">
    <citation type="submission" date="2020-02" db="EMBL/GenBank/DDBJ databases">
        <title>Whole-genome analyses of novel actinobacteria.</title>
        <authorList>
            <person name="Sahin N."/>
            <person name="Tokatli A."/>
        </authorList>
    </citation>
    <scope>NUCLEOTIDE SEQUENCE [LARGE SCALE GENOMIC DNA]</scope>
    <source>
        <strain evidence="2 3">YC504</strain>
    </source>
</reference>
<evidence type="ECO:0000256" key="1">
    <source>
        <dbReference type="SAM" id="Phobius"/>
    </source>
</evidence>
<feature type="transmembrane region" description="Helical" evidence="1">
    <location>
        <begin position="9"/>
        <end position="29"/>
    </location>
</feature>
<feature type="transmembrane region" description="Helical" evidence="1">
    <location>
        <begin position="111"/>
        <end position="129"/>
    </location>
</feature>
<keyword evidence="1" id="KW-0812">Transmembrane</keyword>
<gene>
    <name evidence="2" type="ORF">G6045_21520</name>
</gene>
<sequence>MSPWTRERLGAGVTVAGIVASLPSVWHTAGHIKDPAFRTTTPYGTEHVAYHMAREVLTAAGSLTAVGIGALCGARRTPTVWRVMAAAAGGYCAALWSGGPVTGVWAPNRRALLVHAAGTAGLLTGVCLLRPRPMEWTAG</sequence>
<protein>
    <recommendedName>
        <fullName evidence="4">DUF998 domain-containing protein</fullName>
    </recommendedName>
</protein>
<comment type="caution">
    <text evidence="2">The sequence shown here is derived from an EMBL/GenBank/DDBJ whole genome shotgun (WGS) entry which is preliminary data.</text>
</comment>